<dbReference type="InterPro" id="IPR023696">
    <property type="entry name" value="Ureohydrolase_dom_sf"/>
</dbReference>
<dbReference type="EMBL" id="UYRR01001235">
    <property type="protein sequence ID" value="VDK18570.1"/>
    <property type="molecule type" value="Genomic_DNA"/>
</dbReference>
<dbReference type="PANTHER" id="PTHR10625:SF10">
    <property type="entry name" value="HISTONE DEACETYLASE HDAC1"/>
    <property type="match status" value="1"/>
</dbReference>
<evidence type="ECO:0000256" key="1">
    <source>
        <dbReference type="ARBA" id="ARBA00048287"/>
    </source>
</evidence>
<evidence type="ECO:0000259" key="2">
    <source>
        <dbReference type="Pfam" id="PF00850"/>
    </source>
</evidence>
<dbReference type="AlphaFoldDB" id="A0A0M3J1H1"/>
<dbReference type="PRINTS" id="PR01270">
    <property type="entry name" value="HDASUPER"/>
</dbReference>
<dbReference type="OrthoDB" id="424012at2759"/>
<reference evidence="3 4" key="2">
    <citation type="submission" date="2018-11" db="EMBL/GenBank/DDBJ databases">
        <authorList>
            <consortium name="Pathogen Informatics"/>
        </authorList>
    </citation>
    <scope>NUCLEOTIDE SEQUENCE [LARGE SCALE GENOMIC DNA]</scope>
</reference>
<keyword evidence="4" id="KW-1185">Reference proteome</keyword>
<accession>A0A0M3J1H1</accession>
<reference evidence="5" key="1">
    <citation type="submission" date="2017-02" db="UniProtKB">
        <authorList>
            <consortium name="WormBaseParasite"/>
        </authorList>
    </citation>
    <scope>IDENTIFICATION</scope>
</reference>
<dbReference type="InterPro" id="IPR023801">
    <property type="entry name" value="His_deacetylse_dom"/>
</dbReference>
<proteinExistence type="predicted"/>
<dbReference type="WBParaSite" id="ASIM_0000137301-mRNA-1">
    <property type="protein sequence ID" value="ASIM_0000137301-mRNA-1"/>
    <property type="gene ID" value="ASIM_0000137301"/>
</dbReference>
<dbReference type="Pfam" id="PF00850">
    <property type="entry name" value="Hist_deacetyl"/>
    <property type="match status" value="1"/>
</dbReference>
<sequence length="199" mass="22216">MSCNSAVLSYRTSIGLNPKHDKHYSVKNPSHAEGPLRITTVIEHLKKCGLWSRCNIIEEHSAVDEGDLKETHSQSYIDSIVQLKNQPQELIDKFAEQFDTIYLRPESYEAAAEAVSCARNLATLIAEGKIPNGFALIRPPGHHAQKNEASGFCVFNNVAQAAEAAYNFGSNRILIVDFDVHHGQGIQQSFYEDKRYVTI</sequence>
<gene>
    <name evidence="3" type="ORF">ASIM_LOCUS1254</name>
</gene>
<comment type="catalytic activity">
    <reaction evidence="1">
        <text>N(6)-acetyl-L-lysyl-[histone] + H2O = L-lysyl-[histone] + acetate</text>
        <dbReference type="Rhea" id="RHEA:58196"/>
        <dbReference type="Rhea" id="RHEA-COMP:9845"/>
        <dbReference type="Rhea" id="RHEA-COMP:11338"/>
        <dbReference type="ChEBI" id="CHEBI:15377"/>
        <dbReference type="ChEBI" id="CHEBI:29969"/>
        <dbReference type="ChEBI" id="CHEBI:30089"/>
        <dbReference type="ChEBI" id="CHEBI:61930"/>
        <dbReference type="EC" id="3.5.1.98"/>
    </reaction>
</comment>
<dbReference type="Proteomes" id="UP000267096">
    <property type="component" value="Unassembled WGS sequence"/>
</dbReference>
<protein>
    <submittedName>
        <fullName evidence="5">Histone deacetylase 6 (inferred by orthology to a C. elegans protein)</fullName>
    </submittedName>
</protein>
<evidence type="ECO:0000313" key="3">
    <source>
        <dbReference type="EMBL" id="VDK18570.1"/>
    </source>
</evidence>
<dbReference type="InterPro" id="IPR000286">
    <property type="entry name" value="HDACs"/>
</dbReference>
<feature type="domain" description="Histone deacetylase" evidence="2">
    <location>
        <begin position="31"/>
        <end position="198"/>
    </location>
</feature>
<dbReference type="Gene3D" id="3.40.800.20">
    <property type="entry name" value="Histone deacetylase domain"/>
    <property type="match status" value="1"/>
</dbReference>
<dbReference type="GO" id="GO:0040029">
    <property type="term" value="P:epigenetic regulation of gene expression"/>
    <property type="evidence" value="ECO:0007669"/>
    <property type="project" value="TreeGrafter"/>
</dbReference>
<dbReference type="SUPFAM" id="SSF52768">
    <property type="entry name" value="Arginase/deacetylase"/>
    <property type="match status" value="1"/>
</dbReference>
<dbReference type="PANTHER" id="PTHR10625">
    <property type="entry name" value="HISTONE DEACETYLASE HDAC1-RELATED"/>
    <property type="match status" value="1"/>
</dbReference>
<name>A0A0M3J1H1_ANISI</name>
<evidence type="ECO:0000313" key="4">
    <source>
        <dbReference type="Proteomes" id="UP000267096"/>
    </source>
</evidence>
<dbReference type="InterPro" id="IPR037138">
    <property type="entry name" value="His_deacetylse_dom_sf"/>
</dbReference>
<evidence type="ECO:0000313" key="5">
    <source>
        <dbReference type="WBParaSite" id="ASIM_0000137301-mRNA-1"/>
    </source>
</evidence>
<organism evidence="5">
    <name type="scientific">Anisakis simplex</name>
    <name type="common">Herring worm</name>
    <dbReference type="NCBI Taxonomy" id="6269"/>
    <lineage>
        <taxon>Eukaryota</taxon>
        <taxon>Metazoa</taxon>
        <taxon>Ecdysozoa</taxon>
        <taxon>Nematoda</taxon>
        <taxon>Chromadorea</taxon>
        <taxon>Rhabditida</taxon>
        <taxon>Spirurina</taxon>
        <taxon>Ascaridomorpha</taxon>
        <taxon>Ascaridoidea</taxon>
        <taxon>Anisakidae</taxon>
        <taxon>Anisakis</taxon>
        <taxon>Anisakis simplex complex</taxon>
    </lineage>
</organism>
<dbReference type="GO" id="GO:0141221">
    <property type="term" value="F:histone deacetylase activity, hydrolytic mechanism"/>
    <property type="evidence" value="ECO:0007669"/>
    <property type="project" value="UniProtKB-EC"/>
</dbReference>